<dbReference type="Pfam" id="PF14747">
    <property type="entry name" value="DUF4473"/>
    <property type="match status" value="1"/>
</dbReference>
<reference evidence="2 3" key="1">
    <citation type="submission" date="2019-12" db="EMBL/GenBank/DDBJ databases">
        <title>Chromosome-level assembly of the Caenorhabditis remanei genome.</title>
        <authorList>
            <person name="Teterina A.A."/>
            <person name="Willis J.H."/>
            <person name="Phillips P.C."/>
        </authorList>
    </citation>
    <scope>NUCLEOTIDE SEQUENCE [LARGE SCALE GENOMIC DNA]</scope>
    <source>
        <strain evidence="2 3">PX506</strain>
        <tissue evidence="2">Whole organism</tissue>
    </source>
</reference>
<comment type="caution">
    <text evidence="2">The sequence shown here is derived from an EMBL/GenBank/DDBJ whole genome shotgun (WGS) entry which is preliminary data.</text>
</comment>
<dbReference type="InterPro" id="IPR027913">
    <property type="entry name" value="DUF4473"/>
</dbReference>
<organism evidence="2 3">
    <name type="scientific">Caenorhabditis remanei</name>
    <name type="common">Caenorhabditis vulgaris</name>
    <dbReference type="NCBI Taxonomy" id="31234"/>
    <lineage>
        <taxon>Eukaryota</taxon>
        <taxon>Metazoa</taxon>
        <taxon>Ecdysozoa</taxon>
        <taxon>Nematoda</taxon>
        <taxon>Chromadorea</taxon>
        <taxon>Rhabditida</taxon>
        <taxon>Rhabditina</taxon>
        <taxon>Rhabditomorpha</taxon>
        <taxon>Rhabditoidea</taxon>
        <taxon>Rhabditidae</taxon>
        <taxon>Peloderinae</taxon>
        <taxon>Caenorhabditis</taxon>
    </lineage>
</organism>
<dbReference type="PANTHER" id="PTHR33272">
    <property type="entry name" value="PROTEIN CBG22877-RELATED"/>
    <property type="match status" value="1"/>
</dbReference>
<evidence type="ECO:0000256" key="1">
    <source>
        <dbReference type="SAM" id="MobiDB-lite"/>
    </source>
</evidence>
<dbReference type="EMBL" id="WUAV01000005">
    <property type="protein sequence ID" value="KAF1753722.1"/>
    <property type="molecule type" value="Genomic_DNA"/>
</dbReference>
<dbReference type="PANTHER" id="PTHR33272:SF5">
    <property type="entry name" value="ACB DOMAIN-CONTAINING PROTEIN"/>
    <property type="match status" value="1"/>
</dbReference>
<feature type="region of interest" description="Disordered" evidence="1">
    <location>
        <begin position="1"/>
        <end position="20"/>
    </location>
</feature>
<dbReference type="CTD" id="9818088"/>
<feature type="compositionally biased region" description="Acidic residues" evidence="1">
    <location>
        <begin position="1"/>
        <end position="10"/>
    </location>
</feature>
<sequence length="83" mass="9064">MSAPSEEESQAELRSAGMTEASIEGLTALTKRFQTGFPAAKESAEGPDKFVEEYTADAQAFRTSMPEGDQAIYNDYLKKHGLE</sequence>
<dbReference type="KEGG" id="crq:GCK72_020279"/>
<dbReference type="GeneID" id="9818088"/>
<dbReference type="RefSeq" id="XP_003116155.2">
    <property type="nucleotide sequence ID" value="XM_003116107.2"/>
</dbReference>
<name>A0A6A5GGT8_CAERE</name>
<gene>
    <name evidence="2" type="ORF">GCK72_020279</name>
</gene>
<evidence type="ECO:0000313" key="3">
    <source>
        <dbReference type="Proteomes" id="UP000483820"/>
    </source>
</evidence>
<proteinExistence type="predicted"/>
<dbReference type="AlphaFoldDB" id="A0A6A5GGT8"/>
<accession>A0A6A5GGT8</accession>
<evidence type="ECO:0000313" key="2">
    <source>
        <dbReference type="EMBL" id="KAF1753722.1"/>
    </source>
</evidence>
<protein>
    <submittedName>
        <fullName evidence="2">Uncharacterized protein</fullName>
    </submittedName>
</protein>
<dbReference type="Proteomes" id="UP000483820">
    <property type="component" value="Chromosome V"/>
</dbReference>